<dbReference type="Gene3D" id="1.10.720.30">
    <property type="entry name" value="SAP domain"/>
    <property type="match status" value="1"/>
</dbReference>
<dbReference type="AlphaFoldDB" id="A0A6C0JLP8"/>
<dbReference type="EMBL" id="MN740418">
    <property type="protein sequence ID" value="QHU05696.1"/>
    <property type="molecule type" value="Genomic_DNA"/>
</dbReference>
<accession>A0A6C0JLP8</accession>
<proteinExistence type="predicted"/>
<evidence type="ECO:0000313" key="3">
    <source>
        <dbReference type="EMBL" id="QHU05696.1"/>
    </source>
</evidence>
<evidence type="ECO:0008006" key="4">
    <source>
        <dbReference type="Google" id="ProtNLM"/>
    </source>
</evidence>
<keyword evidence="2" id="KW-0472">Membrane</keyword>
<evidence type="ECO:0000256" key="2">
    <source>
        <dbReference type="SAM" id="Phobius"/>
    </source>
</evidence>
<reference evidence="3" key="1">
    <citation type="journal article" date="2020" name="Nature">
        <title>Giant virus diversity and host interactions through global metagenomics.</title>
        <authorList>
            <person name="Schulz F."/>
            <person name="Roux S."/>
            <person name="Paez-Espino D."/>
            <person name="Jungbluth S."/>
            <person name="Walsh D.A."/>
            <person name="Denef V.J."/>
            <person name="McMahon K.D."/>
            <person name="Konstantinidis K.T."/>
            <person name="Eloe-Fadrosh E.A."/>
            <person name="Kyrpides N.C."/>
            <person name="Woyke T."/>
        </authorList>
    </citation>
    <scope>NUCLEOTIDE SEQUENCE</scope>
    <source>
        <strain evidence="3">GVMAG-M-3300027736-24</strain>
    </source>
</reference>
<feature type="compositionally biased region" description="Acidic residues" evidence="1">
    <location>
        <begin position="94"/>
        <end position="116"/>
    </location>
</feature>
<name>A0A6C0JLP8_9ZZZZ</name>
<protein>
    <recommendedName>
        <fullName evidence="4">Rho termination factor N-terminal domain-containing protein</fullName>
    </recommendedName>
</protein>
<dbReference type="InterPro" id="IPR036361">
    <property type="entry name" value="SAP_dom_sf"/>
</dbReference>
<feature type="region of interest" description="Disordered" evidence="1">
    <location>
        <begin position="94"/>
        <end position="118"/>
    </location>
</feature>
<evidence type="ECO:0000256" key="1">
    <source>
        <dbReference type="SAM" id="MobiDB-lite"/>
    </source>
</evidence>
<organism evidence="3">
    <name type="scientific">viral metagenome</name>
    <dbReference type="NCBI Taxonomy" id="1070528"/>
    <lineage>
        <taxon>unclassified sequences</taxon>
        <taxon>metagenomes</taxon>
        <taxon>organismal metagenomes</taxon>
    </lineage>
</organism>
<keyword evidence="2" id="KW-1133">Transmembrane helix</keyword>
<keyword evidence="2" id="KW-0812">Transmembrane</keyword>
<feature type="transmembrane region" description="Helical" evidence="2">
    <location>
        <begin position="20"/>
        <end position="40"/>
    </location>
</feature>
<sequence>MIIKIYSNTLIMLSTILDISSFFIGMLINLLLIALICYYFKRKYEALEVAQNEQAKILYNLIQSQTPRKQFDIADIMKTNFISNTVDKSQCVIEEEDDSDSDSDDSDNSESDDETVSESKDVKVFKLKEPEVIEFDEEVDPPFVVTKVVEKPVEQPVVNLESDTLEPLVSESSEVDYSKMTIKELKDVLSKKGISSNPRMKKNELIQLIEVGVSDVLNLSEELNEVNI</sequence>